<evidence type="ECO:0000313" key="3">
    <source>
        <dbReference type="Proteomes" id="UP001237642"/>
    </source>
</evidence>
<feature type="domain" description="MULE transposase" evidence="1">
    <location>
        <begin position="132"/>
        <end position="230"/>
    </location>
</feature>
<dbReference type="PANTHER" id="PTHR47718">
    <property type="entry name" value="OS01G0519700 PROTEIN"/>
    <property type="match status" value="1"/>
</dbReference>
<organism evidence="2 3">
    <name type="scientific">Heracleum sosnowskyi</name>
    <dbReference type="NCBI Taxonomy" id="360622"/>
    <lineage>
        <taxon>Eukaryota</taxon>
        <taxon>Viridiplantae</taxon>
        <taxon>Streptophyta</taxon>
        <taxon>Embryophyta</taxon>
        <taxon>Tracheophyta</taxon>
        <taxon>Spermatophyta</taxon>
        <taxon>Magnoliopsida</taxon>
        <taxon>eudicotyledons</taxon>
        <taxon>Gunneridae</taxon>
        <taxon>Pentapetalae</taxon>
        <taxon>asterids</taxon>
        <taxon>campanulids</taxon>
        <taxon>Apiales</taxon>
        <taxon>Apiaceae</taxon>
        <taxon>Apioideae</taxon>
        <taxon>apioid superclade</taxon>
        <taxon>Tordylieae</taxon>
        <taxon>Tordyliinae</taxon>
        <taxon>Heracleum</taxon>
    </lineage>
</organism>
<name>A0AAD8MJR5_9APIA</name>
<dbReference type="Pfam" id="PF10551">
    <property type="entry name" value="MULE"/>
    <property type="match status" value="1"/>
</dbReference>
<reference evidence="2" key="1">
    <citation type="submission" date="2023-02" db="EMBL/GenBank/DDBJ databases">
        <title>Genome of toxic invasive species Heracleum sosnowskyi carries increased number of genes despite the absence of recent whole-genome duplications.</title>
        <authorList>
            <person name="Schelkunov M."/>
            <person name="Shtratnikova V."/>
            <person name="Makarenko M."/>
            <person name="Klepikova A."/>
            <person name="Omelchenko D."/>
            <person name="Novikova G."/>
            <person name="Obukhova E."/>
            <person name="Bogdanov V."/>
            <person name="Penin A."/>
            <person name="Logacheva M."/>
        </authorList>
    </citation>
    <scope>NUCLEOTIDE SEQUENCE</scope>
    <source>
        <strain evidence="2">Hsosn_3</strain>
        <tissue evidence="2">Leaf</tissue>
    </source>
</reference>
<protein>
    <recommendedName>
        <fullName evidence="1">MULE transposase domain-containing protein</fullName>
    </recommendedName>
</protein>
<gene>
    <name evidence="2" type="ORF">POM88_025404</name>
</gene>
<evidence type="ECO:0000259" key="1">
    <source>
        <dbReference type="Pfam" id="PF10551"/>
    </source>
</evidence>
<dbReference type="InterPro" id="IPR018289">
    <property type="entry name" value="MULE_transposase_dom"/>
</dbReference>
<dbReference type="PANTHER" id="PTHR47718:SF18">
    <property type="entry name" value="PROTEIN FAR1-RELATED SEQUENCE 5-LIKE"/>
    <property type="match status" value="1"/>
</dbReference>
<dbReference type="EMBL" id="JAUIZM010000006">
    <property type="protein sequence ID" value="KAK1378660.1"/>
    <property type="molecule type" value="Genomic_DNA"/>
</dbReference>
<dbReference type="Proteomes" id="UP001237642">
    <property type="component" value="Unassembled WGS sequence"/>
</dbReference>
<proteinExistence type="predicted"/>
<dbReference type="AlphaFoldDB" id="A0AAD8MJR5"/>
<keyword evidence="3" id="KW-1185">Reference proteome</keyword>
<sequence length="247" mass="28648">MEKYFVFSFVEQHNHPLVLKAGQQFLRAYREMTFGLRSIVFYHAKVNIGCTKSFSYANVGATLRDFRNLNRDLKQYVGERDGQMMIEKFKVMQETSKSFYYAYDVDSVGHLTKLFWVDAVGWRNFELYGDAVSFDATLDTNKYNMIFAPFSGMDKHDRCVKFAACLLSQESFGDYKWAFGHLVKAMGRNLVIIVTDQCVAMKVAVRDVFSNVNGLVASKHRLFMWHIVNKFPIKLGSRLCKETDFME</sequence>
<comment type="caution">
    <text evidence="2">The sequence shown here is derived from an EMBL/GenBank/DDBJ whole genome shotgun (WGS) entry which is preliminary data.</text>
</comment>
<accession>A0AAD8MJR5</accession>
<evidence type="ECO:0000313" key="2">
    <source>
        <dbReference type="EMBL" id="KAK1378660.1"/>
    </source>
</evidence>
<reference evidence="2" key="2">
    <citation type="submission" date="2023-05" db="EMBL/GenBank/DDBJ databases">
        <authorList>
            <person name="Schelkunov M.I."/>
        </authorList>
    </citation>
    <scope>NUCLEOTIDE SEQUENCE</scope>
    <source>
        <strain evidence="2">Hsosn_3</strain>
        <tissue evidence="2">Leaf</tissue>
    </source>
</reference>